<dbReference type="SUPFAM" id="SSF53474">
    <property type="entry name" value="alpha/beta-Hydrolases"/>
    <property type="match status" value="1"/>
</dbReference>
<evidence type="ECO:0000313" key="3">
    <source>
        <dbReference type="Proteomes" id="UP001652625"/>
    </source>
</evidence>
<reference evidence="4" key="1">
    <citation type="submission" date="2025-08" db="UniProtKB">
        <authorList>
            <consortium name="RefSeq"/>
        </authorList>
    </citation>
    <scope>IDENTIFICATION</scope>
</reference>
<dbReference type="Proteomes" id="UP001652625">
    <property type="component" value="Chromosome 12"/>
</dbReference>
<protein>
    <submittedName>
        <fullName evidence="4">Dipeptidyl peptidase 9 isoform X2</fullName>
    </submittedName>
</protein>
<dbReference type="InterPro" id="IPR002469">
    <property type="entry name" value="Peptidase_S9B_N"/>
</dbReference>
<dbReference type="Pfam" id="PF00930">
    <property type="entry name" value="DPPIV_N"/>
    <property type="match status" value="1"/>
</dbReference>
<dbReference type="InterPro" id="IPR029058">
    <property type="entry name" value="AB_hydrolase_fold"/>
</dbReference>
<dbReference type="InterPro" id="IPR050278">
    <property type="entry name" value="Serine_Prot_S9B/DPPIV"/>
</dbReference>
<evidence type="ECO:0000313" key="4">
    <source>
        <dbReference type="RefSeq" id="XP_065669799.1"/>
    </source>
</evidence>
<dbReference type="InterPro" id="IPR001375">
    <property type="entry name" value="Peptidase_S9_cat"/>
</dbReference>
<evidence type="ECO:0000259" key="1">
    <source>
        <dbReference type="Pfam" id="PF00326"/>
    </source>
</evidence>
<gene>
    <name evidence="4" type="primary">LOC100207771</name>
</gene>
<dbReference type="PANTHER" id="PTHR11731">
    <property type="entry name" value="PROTEASE FAMILY S9B,C DIPEPTIDYL-PEPTIDASE IV-RELATED"/>
    <property type="match status" value="1"/>
</dbReference>
<dbReference type="SUPFAM" id="SSF82171">
    <property type="entry name" value="DPP6 N-terminal domain-like"/>
    <property type="match status" value="1"/>
</dbReference>
<keyword evidence="3" id="KW-1185">Reference proteome</keyword>
<accession>A0ABM4D673</accession>
<dbReference type="Gene3D" id="2.140.10.30">
    <property type="entry name" value="Dipeptidylpeptidase IV, N-terminal domain"/>
    <property type="match status" value="1"/>
</dbReference>
<dbReference type="GeneID" id="100207771"/>
<feature type="domain" description="Dipeptidylpeptidase IV N-terminal" evidence="2">
    <location>
        <begin position="152"/>
        <end position="535"/>
    </location>
</feature>
<dbReference type="Gene3D" id="3.40.50.1820">
    <property type="entry name" value="alpha/beta hydrolase"/>
    <property type="match status" value="1"/>
</dbReference>
<sequence length="838" mass="96041">MENTSLSWSSIEKGVIKSRLEQYNLTSTVPSNFTFYKNLLIFLGVPKGSSYTNDNTLIYVNIENGLWDTNSVKTCGSENSLYSTYRWNLLLDPHTCINSSVYSKEESLLRERKRMVSHGITSYEFNDETGCLLFRSGNDIYSVNVEQIASGEVQYATPHAIPTNLFGSKMDTKMCPCNPNILSFIDHGDIWVVNTLGGSEMRLTFVRDSSREEALSAGVPAYVTQEEFDRFTGYWWEPVYHQDNGSMQMYRILYEVVDERAVEEFQMGSHSEVSFTNFVENYRYPKAGSTNAKSTLKIVEFCLDCSLNQFIAGSITHYELCVDFYEKFSWVEYIVRCGWMPNGEHIWIQVLNRAQNRSALLRIPSSAFCIVNSSNHVNEKIDILLDEKSDYWFNVSNALHFISSCLCNEISFIWMSEKTFFKHLYRYTVTTEDETLDNIDNMEISNSEYVVRHCRVLTEQPLTQGEWDVDSEKIWLDERNDLVYFLGTKDTPLEKHLYCVSLTTPEWIERMTLLGYSHTVTLSKDCSYAVILSSSVTSLTQVNLCKINTIYSTEQKKISLHSIGWVEAPRDVLPTSRLPELFRYKNSQGYDIYGMLFKPVNCTEGEKYPTMLYVYGGPGVQLVSNSQRSVRRLNLYALPSFGYAVVMLDTMGSCNRGIRFEAAIQNCMGQIEIEQQIEGLKLIAEKSGIIDMNRIVIHGWSYGGYLALMGLAQRPDIFKVAIAGAPVTCWQLYDTGYTERYMKSPAENKNAYQDSSVLKFASQFPNEPNRLMIIHGLMDENVHFSHTKALISELIKEGKPYQLQVYPNERHGIRNAAAAKHYETNVVWFLQQYLSTIT</sequence>
<feature type="domain" description="Peptidase S9 prolyl oligopeptidase catalytic" evidence="1">
    <location>
        <begin position="633"/>
        <end position="834"/>
    </location>
</feature>
<dbReference type="Pfam" id="PF00326">
    <property type="entry name" value="Peptidase_S9"/>
    <property type="match status" value="1"/>
</dbReference>
<organism evidence="3 4">
    <name type="scientific">Hydra vulgaris</name>
    <name type="common">Hydra</name>
    <name type="synonym">Hydra attenuata</name>
    <dbReference type="NCBI Taxonomy" id="6087"/>
    <lineage>
        <taxon>Eukaryota</taxon>
        <taxon>Metazoa</taxon>
        <taxon>Cnidaria</taxon>
        <taxon>Hydrozoa</taxon>
        <taxon>Hydroidolina</taxon>
        <taxon>Anthoathecata</taxon>
        <taxon>Aplanulata</taxon>
        <taxon>Hydridae</taxon>
        <taxon>Hydra</taxon>
    </lineage>
</organism>
<dbReference type="PANTHER" id="PTHR11731:SF193">
    <property type="entry name" value="DIPEPTIDYL PEPTIDASE 9"/>
    <property type="match status" value="1"/>
</dbReference>
<evidence type="ECO:0000259" key="2">
    <source>
        <dbReference type="Pfam" id="PF00930"/>
    </source>
</evidence>
<proteinExistence type="predicted"/>
<dbReference type="RefSeq" id="XP_065669799.1">
    <property type="nucleotide sequence ID" value="XM_065813727.1"/>
</dbReference>
<name>A0ABM4D673_HYDVU</name>